<organism evidence="1 2">
    <name type="scientific">Desertihabitans brevis</name>
    <dbReference type="NCBI Taxonomy" id="2268447"/>
    <lineage>
        <taxon>Bacteria</taxon>
        <taxon>Bacillati</taxon>
        <taxon>Actinomycetota</taxon>
        <taxon>Actinomycetes</taxon>
        <taxon>Propionibacteriales</taxon>
        <taxon>Propionibacteriaceae</taxon>
        <taxon>Desertihabitans</taxon>
    </lineage>
</organism>
<comment type="caution">
    <text evidence="1">The sequence shown here is derived from an EMBL/GenBank/DDBJ whole genome shotgun (WGS) entry which is preliminary data.</text>
</comment>
<dbReference type="GO" id="GO:0003677">
    <property type="term" value="F:DNA binding"/>
    <property type="evidence" value="ECO:0007669"/>
    <property type="project" value="UniProtKB-KW"/>
</dbReference>
<reference evidence="1 2" key="1">
    <citation type="submission" date="2018-07" db="EMBL/GenBank/DDBJ databases">
        <title>Desertimonas flava gen. nov. sp. nov.</title>
        <authorList>
            <person name="Liu S."/>
        </authorList>
    </citation>
    <scope>NUCLEOTIDE SEQUENCE [LARGE SCALE GENOMIC DNA]</scope>
    <source>
        <strain evidence="1 2">16Sb5-5</strain>
    </source>
</reference>
<gene>
    <name evidence="1" type="ORF">DT076_06300</name>
</gene>
<evidence type="ECO:0000313" key="1">
    <source>
        <dbReference type="EMBL" id="RCK70268.1"/>
    </source>
</evidence>
<dbReference type="RefSeq" id="WP_114125810.1">
    <property type="nucleotide sequence ID" value="NZ_QOUI01000003.1"/>
</dbReference>
<accession>A0A367YWS1</accession>
<keyword evidence="2" id="KW-1185">Reference proteome</keyword>
<name>A0A367YWS1_9ACTN</name>
<evidence type="ECO:0000313" key="2">
    <source>
        <dbReference type="Proteomes" id="UP000252770"/>
    </source>
</evidence>
<protein>
    <submittedName>
        <fullName evidence="1">DNA-binding protein</fullName>
    </submittedName>
</protein>
<sequence>MSEQAANRRRQEELYGEPLAGLVAGICDALGINQTAVARVLGLSTPMLSHLVAGRRVKIGSPLAHARLVQLRQLAADVSAGRTSPAQAAEEVARIAASQDSWATTAPTTEPAALQQQLLSVAPAEEWVQIAAEIAERHPGAAALLHQLAARPAQGGGVDRVG</sequence>
<keyword evidence="1" id="KW-0238">DNA-binding</keyword>
<dbReference type="AlphaFoldDB" id="A0A367YWS1"/>
<proteinExistence type="predicted"/>
<dbReference type="Proteomes" id="UP000252770">
    <property type="component" value="Unassembled WGS sequence"/>
</dbReference>
<dbReference type="EMBL" id="QOUI01000003">
    <property type="protein sequence ID" value="RCK70268.1"/>
    <property type="molecule type" value="Genomic_DNA"/>
</dbReference>